<accession>A0ABS6VW04</accession>
<gene>
    <name evidence="3" type="ORF">KXJ70_15470</name>
</gene>
<proteinExistence type="inferred from homology"/>
<dbReference type="PANTHER" id="PTHR24321:SF8">
    <property type="entry name" value="ESTRADIOL 17-BETA-DEHYDROGENASE 8-RELATED"/>
    <property type="match status" value="1"/>
</dbReference>
<evidence type="ECO:0000256" key="1">
    <source>
        <dbReference type="ARBA" id="ARBA00006484"/>
    </source>
</evidence>
<dbReference type="InterPro" id="IPR020904">
    <property type="entry name" value="Sc_DH/Rdtase_CS"/>
</dbReference>
<dbReference type="PANTHER" id="PTHR24321">
    <property type="entry name" value="DEHYDROGENASES, SHORT CHAIN"/>
    <property type="match status" value="1"/>
</dbReference>
<dbReference type="EMBL" id="JAHWDQ010000004">
    <property type="protein sequence ID" value="MBW2942194.1"/>
    <property type="molecule type" value="Genomic_DNA"/>
</dbReference>
<dbReference type="PROSITE" id="PS00061">
    <property type="entry name" value="ADH_SHORT"/>
    <property type="match status" value="1"/>
</dbReference>
<dbReference type="RefSeq" id="WP_219044431.1">
    <property type="nucleotide sequence ID" value="NZ_JAHWDQ010000004.1"/>
</dbReference>
<keyword evidence="4" id="KW-1185">Reference proteome</keyword>
<comment type="caution">
    <text evidence="3">The sequence shown here is derived from an EMBL/GenBank/DDBJ whole genome shotgun (WGS) entry which is preliminary data.</text>
</comment>
<keyword evidence="2" id="KW-0560">Oxidoreductase</keyword>
<reference evidence="3" key="1">
    <citation type="submission" date="2021-07" db="EMBL/GenBank/DDBJ databases">
        <title>Zhongshania sp. CAU 1632 isolated from seawater.</title>
        <authorList>
            <person name="Kim W."/>
        </authorList>
    </citation>
    <scope>NUCLEOTIDE SEQUENCE</scope>
    <source>
        <strain evidence="3">CAU 1632</strain>
    </source>
</reference>
<evidence type="ECO:0000313" key="4">
    <source>
        <dbReference type="Proteomes" id="UP001166291"/>
    </source>
</evidence>
<evidence type="ECO:0000313" key="3">
    <source>
        <dbReference type="EMBL" id="MBW2942194.1"/>
    </source>
</evidence>
<name>A0ABS6VW04_9GAMM</name>
<dbReference type="InterPro" id="IPR002347">
    <property type="entry name" value="SDR_fam"/>
</dbReference>
<dbReference type="Pfam" id="PF13561">
    <property type="entry name" value="adh_short_C2"/>
    <property type="match status" value="1"/>
</dbReference>
<evidence type="ECO:0000256" key="2">
    <source>
        <dbReference type="ARBA" id="ARBA00023002"/>
    </source>
</evidence>
<comment type="similarity">
    <text evidence="1">Belongs to the short-chain dehydrogenases/reductases (SDR) family.</text>
</comment>
<protein>
    <submittedName>
        <fullName evidence="3">SDR family oxidoreductase</fullName>
    </submittedName>
</protein>
<sequence length="255" mass="26491">MPPHLTRPVAVVTGAASGIGRASAELLADGGARVCVADINIENAKSVAEGIRQKGGEAVAMGIDVSLESDNKALARRVSAELGPPQIIHLNAGILRQTSILDCSLDEWEKVLRVNLSSVFLGLKYMIPTMPSSGGSVIVTASFAGREGNSGMPSYVASKHGVVGLVKAAAAEFGPRSIRVNAVCPGPIYTDMMQSSGSLEQVNSSELAQTTMLRRVGEAHEVAQLVCFLASEASSFITGAAYPIDGGMPLIGKTW</sequence>
<dbReference type="CDD" id="cd05233">
    <property type="entry name" value="SDR_c"/>
    <property type="match status" value="1"/>
</dbReference>
<organism evidence="3 4">
    <name type="scientific">Zhongshania aquimaris</name>
    <dbReference type="NCBI Taxonomy" id="2857107"/>
    <lineage>
        <taxon>Bacteria</taxon>
        <taxon>Pseudomonadati</taxon>
        <taxon>Pseudomonadota</taxon>
        <taxon>Gammaproteobacteria</taxon>
        <taxon>Cellvibrionales</taxon>
        <taxon>Spongiibacteraceae</taxon>
        <taxon>Zhongshania</taxon>
    </lineage>
</organism>
<dbReference type="Proteomes" id="UP001166291">
    <property type="component" value="Unassembled WGS sequence"/>
</dbReference>